<feature type="compositionally biased region" description="Acidic residues" evidence="2">
    <location>
        <begin position="645"/>
        <end position="669"/>
    </location>
</feature>
<evidence type="ECO:0000256" key="2">
    <source>
        <dbReference type="SAM" id="MobiDB-lite"/>
    </source>
</evidence>
<dbReference type="InterPro" id="IPR029058">
    <property type="entry name" value="AB_hydrolase_fold"/>
</dbReference>
<organism evidence="4 5">
    <name type="scientific">Colletotrichum gloeosporioides</name>
    <name type="common">Anthracnose fungus</name>
    <name type="synonym">Glomerella cingulata</name>
    <dbReference type="NCBI Taxonomy" id="474922"/>
    <lineage>
        <taxon>Eukaryota</taxon>
        <taxon>Fungi</taxon>
        <taxon>Dikarya</taxon>
        <taxon>Ascomycota</taxon>
        <taxon>Pezizomycotina</taxon>
        <taxon>Sordariomycetes</taxon>
        <taxon>Hypocreomycetidae</taxon>
        <taxon>Glomerellales</taxon>
        <taxon>Glomerellaceae</taxon>
        <taxon>Colletotrichum</taxon>
        <taxon>Colletotrichum gloeosporioides species complex</taxon>
    </lineage>
</organism>
<dbReference type="RefSeq" id="XP_045267049.1">
    <property type="nucleotide sequence ID" value="XM_045407604.1"/>
</dbReference>
<dbReference type="InterPro" id="IPR013094">
    <property type="entry name" value="AB_hydrolase_3"/>
</dbReference>
<dbReference type="Pfam" id="PF07859">
    <property type="entry name" value="Abhydrolase_3"/>
    <property type="match status" value="1"/>
</dbReference>
<dbReference type="PANTHER" id="PTHR48081:SF31">
    <property type="entry name" value="STERYL ACETYL HYDROLASE MUG81-RELATED"/>
    <property type="match status" value="1"/>
</dbReference>
<protein>
    <submittedName>
        <fullName evidence="4">Putative alpha/beta hydrolase</fullName>
    </submittedName>
</protein>
<keyword evidence="5" id="KW-1185">Reference proteome</keyword>
<feature type="domain" description="Alpha/beta hydrolase fold-3" evidence="3">
    <location>
        <begin position="125"/>
        <end position="356"/>
    </location>
</feature>
<dbReference type="EMBL" id="WVTB01000027">
    <property type="protein sequence ID" value="KAF3807890.1"/>
    <property type="molecule type" value="Genomic_DNA"/>
</dbReference>
<feature type="compositionally biased region" description="Acidic residues" evidence="2">
    <location>
        <begin position="679"/>
        <end position="689"/>
    </location>
</feature>
<dbReference type="GO" id="GO:0016787">
    <property type="term" value="F:hydrolase activity"/>
    <property type="evidence" value="ECO:0007669"/>
    <property type="project" value="UniProtKB-KW"/>
</dbReference>
<accession>A0A8H4FMT9</accession>
<proteinExistence type="predicted"/>
<comment type="caution">
    <text evidence="4">The sequence shown here is derived from an EMBL/GenBank/DDBJ whole genome shotgun (WGS) entry which is preliminary data.</text>
</comment>
<keyword evidence="1 4" id="KW-0378">Hydrolase</keyword>
<evidence type="ECO:0000259" key="3">
    <source>
        <dbReference type="Pfam" id="PF07859"/>
    </source>
</evidence>
<evidence type="ECO:0000256" key="1">
    <source>
        <dbReference type="ARBA" id="ARBA00022801"/>
    </source>
</evidence>
<feature type="compositionally biased region" description="Basic and acidic residues" evidence="2">
    <location>
        <begin position="699"/>
        <end position="711"/>
    </location>
</feature>
<feature type="region of interest" description="Disordered" evidence="2">
    <location>
        <begin position="638"/>
        <end position="723"/>
    </location>
</feature>
<evidence type="ECO:0000313" key="5">
    <source>
        <dbReference type="Proteomes" id="UP000613401"/>
    </source>
</evidence>
<name>A0A8H4FMT9_COLGL</name>
<dbReference type="Gene3D" id="3.40.50.1820">
    <property type="entry name" value="alpha/beta hydrolase"/>
    <property type="match status" value="1"/>
</dbReference>
<sequence>MSARSSRPQLSLGEMRDLLLRLLFRAPFQLVWNFCYGLPFAIARGMSLRLFAFCAFYRFVLGSMKAREIQFLQPPTLKTYETWIEKKRLANPQLAEKLKRDVEMLPANDGSIMWLGNRKKAKKFVLFFHGGGYVVPLLPGHVEWCWEAYVAGGPGEKAEVAVAILQYTLVPEARYPTQLRQGVAALNHLLQSGVRPDNLIIGGDSAGGNLALLVARHLCLPAQLEIAPVNLSGRLAGVFLVSPWLTSKTTTPSFQENNYVDMLTTTCMHGATAELLHPRFPAKSKSDESDLALAMPMDGDLGWVDDISNATKSLYITGGQQEAFRDDIRSFSEYVSCSKNDLDLLVELSEHEGHDFILLEGNIRPNNTMLLPTNHHPLNCTYNRDDVVAGLTEYYRILTLSAYIPASYIDFPPPGGWTDAELDVGALRALRRSETVIDLLRHLPYPRPMHDGPRPGPWNVAPHSKAVRYLRHMGDFTQWSDRGDAGLLELAALPMSSTPAGPMDLPPDVVALTHGERWGSTTSVPYWWIVDCTRGILSPFREKIYEVGKVPRNKPWRTVQSYSVVDYFAQLIPELGQNLIPLPPTEELDAEVLGPRDNLAEPREIYLAHGWPSHDFRHDECIVALQAYRRRVQEEERRRIAQDVGDADDADDADDDDFEMDDSDDEVEHEEGASGLEDAMADVEVDDLSAEAAALRADMSPEERERFDRLQQGELPFEWVDAE</sequence>
<reference evidence="4" key="2">
    <citation type="submission" date="2020-03" db="EMBL/GenBank/DDBJ databases">
        <authorList>
            <person name="Fu F.-F."/>
            <person name="Chen J."/>
        </authorList>
    </citation>
    <scope>NUCLEOTIDE SEQUENCE</scope>
    <source>
        <strain evidence="4">Lc1</strain>
    </source>
</reference>
<dbReference type="AlphaFoldDB" id="A0A8H4FMT9"/>
<evidence type="ECO:0000313" key="4">
    <source>
        <dbReference type="EMBL" id="KAF3807890.1"/>
    </source>
</evidence>
<gene>
    <name evidence="4" type="ORF">GCG54_00007626</name>
</gene>
<dbReference type="InterPro" id="IPR050300">
    <property type="entry name" value="GDXG_lipolytic_enzyme"/>
</dbReference>
<dbReference type="GeneID" id="69014769"/>
<dbReference type="Proteomes" id="UP000613401">
    <property type="component" value="Unassembled WGS sequence"/>
</dbReference>
<reference evidence="4" key="1">
    <citation type="journal article" date="2020" name="Phytopathology">
        <title>Genome sequence and comparative analysis of Colletotrichum gloeosporioides isolated from Liriodendron leaves.</title>
        <authorList>
            <person name="Fu F.F."/>
            <person name="Hao Z."/>
            <person name="Wang P."/>
            <person name="Lu Y."/>
            <person name="Xue L.J."/>
            <person name="Wei G."/>
            <person name="Tian Y."/>
            <person name="Baishi H."/>
            <person name="Xu H."/>
            <person name="Shi J."/>
            <person name="Cheng T."/>
            <person name="Wang G."/>
            <person name="Yi Y."/>
            <person name="Chen J."/>
        </authorList>
    </citation>
    <scope>NUCLEOTIDE SEQUENCE</scope>
    <source>
        <strain evidence="4">Lc1</strain>
    </source>
</reference>
<dbReference type="PANTHER" id="PTHR48081">
    <property type="entry name" value="AB HYDROLASE SUPERFAMILY PROTEIN C4A8.06C"/>
    <property type="match status" value="1"/>
</dbReference>
<dbReference type="SUPFAM" id="SSF53474">
    <property type="entry name" value="alpha/beta-Hydrolases"/>
    <property type="match status" value="1"/>
</dbReference>